<evidence type="ECO:0008006" key="3">
    <source>
        <dbReference type="Google" id="ProtNLM"/>
    </source>
</evidence>
<keyword evidence="2" id="KW-1185">Reference proteome</keyword>
<dbReference type="EMBL" id="BAABDQ010000011">
    <property type="protein sequence ID" value="GAA3564514.1"/>
    <property type="molecule type" value="Genomic_DNA"/>
</dbReference>
<accession>A0ABP6XC40</accession>
<name>A0ABP6XC40_9ACTN</name>
<proteinExistence type="predicted"/>
<comment type="caution">
    <text evidence="1">The sequence shown here is derived from an EMBL/GenBank/DDBJ whole genome shotgun (WGS) entry which is preliminary data.</text>
</comment>
<organism evidence="1 2">
    <name type="scientific">Nonomuraea rosea</name>
    <dbReference type="NCBI Taxonomy" id="638574"/>
    <lineage>
        <taxon>Bacteria</taxon>
        <taxon>Bacillati</taxon>
        <taxon>Actinomycetota</taxon>
        <taxon>Actinomycetes</taxon>
        <taxon>Streptosporangiales</taxon>
        <taxon>Streptosporangiaceae</taxon>
        <taxon>Nonomuraea</taxon>
    </lineage>
</organism>
<evidence type="ECO:0000313" key="2">
    <source>
        <dbReference type="Proteomes" id="UP001500630"/>
    </source>
</evidence>
<sequence length="112" mass="11595">MTGEAGTATSEAQAIADRVLACAGVAGLSGGRFGTVATYLPGERLLGVLVNGAAIEIAIVATLDRPLFETADEVRRSVLDVAGDRRVDVRIDDIRVDDAHTDGSGAEDVQSR</sequence>
<gene>
    <name evidence="1" type="ORF">GCM10022419_051480</name>
</gene>
<dbReference type="Proteomes" id="UP001500630">
    <property type="component" value="Unassembled WGS sequence"/>
</dbReference>
<protein>
    <recommendedName>
        <fullName evidence="3">Asp23/Gls24 family envelope stress response protein</fullName>
    </recommendedName>
</protein>
<reference evidence="2" key="1">
    <citation type="journal article" date="2019" name="Int. J. Syst. Evol. Microbiol.">
        <title>The Global Catalogue of Microorganisms (GCM) 10K type strain sequencing project: providing services to taxonomists for standard genome sequencing and annotation.</title>
        <authorList>
            <consortium name="The Broad Institute Genomics Platform"/>
            <consortium name="The Broad Institute Genome Sequencing Center for Infectious Disease"/>
            <person name="Wu L."/>
            <person name="Ma J."/>
        </authorList>
    </citation>
    <scope>NUCLEOTIDE SEQUENCE [LARGE SCALE GENOMIC DNA]</scope>
    <source>
        <strain evidence="2">JCM 17326</strain>
    </source>
</reference>
<evidence type="ECO:0000313" key="1">
    <source>
        <dbReference type="EMBL" id="GAA3564514.1"/>
    </source>
</evidence>
<dbReference type="RefSeq" id="WP_345565510.1">
    <property type="nucleotide sequence ID" value="NZ_BAABDQ010000011.1"/>
</dbReference>